<evidence type="ECO:0000256" key="7">
    <source>
        <dbReference type="ARBA" id="ARBA00023134"/>
    </source>
</evidence>
<reference evidence="13 14" key="1">
    <citation type="journal article" date="2017" name="Environ. Microbiol.">
        <title>Genomic and physiological analyses of 'Reinekea forsetii' reveal a versatile opportunistic lifestyle during spring algae blooms.</title>
        <authorList>
            <person name="Avci B."/>
            <person name="Hahnke R.L."/>
            <person name="Chafee M."/>
            <person name="Fischer T."/>
            <person name="Gruber-Vodicka H."/>
            <person name="Tegetmeyer H.E."/>
            <person name="Harder J."/>
            <person name="Fuchs B.M."/>
            <person name="Amann R.I."/>
            <person name="Teeling H."/>
        </authorList>
    </citation>
    <scope>NUCLEOTIDE SEQUENCE [LARGE SCALE GENOMIC DNA]</scope>
    <source>
        <strain evidence="13 14">Hel1_31_D35</strain>
    </source>
</reference>
<dbReference type="GO" id="GO:0009298">
    <property type="term" value="P:GDP-mannose biosynthetic process"/>
    <property type="evidence" value="ECO:0007669"/>
    <property type="project" value="UniProtKB-UniPathway"/>
</dbReference>
<dbReference type="CDD" id="cd02509">
    <property type="entry name" value="GDP-M1P_Guanylyltransferase"/>
    <property type="match status" value="1"/>
</dbReference>
<organism evidence="13 14">
    <name type="scientific">Reinekea forsetii</name>
    <dbReference type="NCBI Taxonomy" id="1336806"/>
    <lineage>
        <taxon>Bacteria</taxon>
        <taxon>Pseudomonadati</taxon>
        <taxon>Pseudomonadota</taxon>
        <taxon>Gammaproteobacteria</taxon>
        <taxon>Oceanospirillales</taxon>
        <taxon>Saccharospirillaceae</taxon>
        <taxon>Reinekea</taxon>
    </lineage>
</organism>
<evidence type="ECO:0000256" key="6">
    <source>
        <dbReference type="ARBA" id="ARBA00022741"/>
    </source>
</evidence>
<evidence type="ECO:0000256" key="2">
    <source>
        <dbReference type="ARBA" id="ARBA00006115"/>
    </source>
</evidence>
<evidence type="ECO:0000256" key="5">
    <source>
        <dbReference type="ARBA" id="ARBA00022695"/>
    </source>
</evidence>
<dbReference type="SUPFAM" id="SSF51182">
    <property type="entry name" value="RmlC-like cupins"/>
    <property type="match status" value="1"/>
</dbReference>
<dbReference type="EMBL" id="CP011797">
    <property type="protein sequence ID" value="ATX76581.1"/>
    <property type="molecule type" value="Genomic_DNA"/>
</dbReference>
<comment type="similarity">
    <text evidence="2 9">Belongs to the mannose-6-phosphate isomerase type 2 family.</text>
</comment>
<evidence type="ECO:0000256" key="8">
    <source>
        <dbReference type="ARBA" id="ARBA00047343"/>
    </source>
</evidence>
<dbReference type="Pfam" id="PF01050">
    <property type="entry name" value="MannoseP_isomer"/>
    <property type="match status" value="1"/>
</dbReference>
<dbReference type="KEGG" id="rfo:REIFOR_01435"/>
<keyword evidence="6" id="KW-0547">Nucleotide-binding</keyword>
<dbReference type="InterPro" id="IPR014710">
    <property type="entry name" value="RmlC-like_jellyroll"/>
</dbReference>
<protein>
    <recommendedName>
        <fullName evidence="3">mannose-1-phosphate guanylyltransferase</fullName>
        <ecNumber evidence="3">2.7.7.13</ecNumber>
    </recommendedName>
</protein>
<feature type="domain" description="MannoseP isomerase/GMP-like beta-helix" evidence="12">
    <location>
        <begin position="300"/>
        <end position="351"/>
    </location>
</feature>
<dbReference type="InterPro" id="IPR054566">
    <property type="entry name" value="ManC/GMP-like_b-helix"/>
</dbReference>
<proteinExistence type="inferred from homology"/>
<dbReference type="FunFam" id="2.60.120.10:FF:000032">
    <property type="entry name" value="Mannose-1-phosphate guanylyltransferase/mannose-6-phosphate isomerase"/>
    <property type="match status" value="1"/>
</dbReference>
<feature type="domain" description="Mannose-6-phosphate isomerase type II C-terminal" evidence="11">
    <location>
        <begin position="355"/>
        <end position="469"/>
    </location>
</feature>
<dbReference type="PANTHER" id="PTHR46390">
    <property type="entry name" value="MANNOSE-1-PHOSPHATE GUANYLYLTRANSFERASE"/>
    <property type="match status" value="1"/>
</dbReference>
<keyword evidence="5 13" id="KW-0548">Nucleotidyltransferase</keyword>
<dbReference type="InterPro" id="IPR001538">
    <property type="entry name" value="Man6P_isomerase-2_C"/>
</dbReference>
<dbReference type="InterPro" id="IPR005835">
    <property type="entry name" value="NTP_transferase_dom"/>
</dbReference>
<dbReference type="NCBIfam" id="TIGR01479">
    <property type="entry name" value="GMP_PMI"/>
    <property type="match status" value="1"/>
</dbReference>
<dbReference type="Proteomes" id="UP000229757">
    <property type="component" value="Chromosome"/>
</dbReference>
<evidence type="ECO:0000256" key="9">
    <source>
        <dbReference type="RuleBase" id="RU004190"/>
    </source>
</evidence>
<dbReference type="UniPathway" id="UPA00126">
    <property type="reaction ID" value="UER00930"/>
</dbReference>
<dbReference type="InterPro" id="IPR029044">
    <property type="entry name" value="Nucleotide-diphossugar_trans"/>
</dbReference>
<accession>A0A2K8KRT9</accession>
<dbReference type="GO" id="GO:0005525">
    <property type="term" value="F:GTP binding"/>
    <property type="evidence" value="ECO:0007669"/>
    <property type="project" value="UniProtKB-KW"/>
</dbReference>
<dbReference type="CDD" id="cd02213">
    <property type="entry name" value="cupin_PMI_typeII_C"/>
    <property type="match status" value="1"/>
</dbReference>
<dbReference type="Gene3D" id="2.60.120.10">
    <property type="entry name" value="Jelly Rolls"/>
    <property type="match status" value="1"/>
</dbReference>
<dbReference type="GO" id="GO:0000271">
    <property type="term" value="P:polysaccharide biosynthetic process"/>
    <property type="evidence" value="ECO:0007669"/>
    <property type="project" value="InterPro"/>
</dbReference>
<feature type="domain" description="Nucleotidyl transferase" evidence="10">
    <location>
        <begin position="11"/>
        <end position="291"/>
    </location>
</feature>
<dbReference type="Pfam" id="PF22640">
    <property type="entry name" value="ManC_GMP_beta-helix"/>
    <property type="match status" value="1"/>
</dbReference>
<dbReference type="InterPro" id="IPR049577">
    <property type="entry name" value="GMPP_N"/>
</dbReference>
<keyword evidence="4 13" id="KW-0808">Transferase</keyword>
<dbReference type="InterPro" id="IPR006375">
    <property type="entry name" value="Man1P_GuaTrfase/Man6P_Isoase"/>
</dbReference>
<dbReference type="InterPro" id="IPR051161">
    <property type="entry name" value="Mannose-6P_isomerase_type2"/>
</dbReference>
<dbReference type="FunFam" id="3.90.550.10:FF:000046">
    <property type="entry name" value="Mannose-1-phosphate guanylyltransferase (GDP)"/>
    <property type="match status" value="1"/>
</dbReference>
<evidence type="ECO:0000256" key="4">
    <source>
        <dbReference type="ARBA" id="ARBA00022679"/>
    </source>
</evidence>
<name>A0A2K8KRT9_9GAMM</name>
<dbReference type="Gene3D" id="3.90.550.10">
    <property type="entry name" value="Spore Coat Polysaccharide Biosynthesis Protein SpsA, Chain A"/>
    <property type="match status" value="1"/>
</dbReference>
<dbReference type="AlphaFoldDB" id="A0A2K8KRT9"/>
<evidence type="ECO:0000313" key="13">
    <source>
        <dbReference type="EMBL" id="ATX76581.1"/>
    </source>
</evidence>
<evidence type="ECO:0000256" key="1">
    <source>
        <dbReference type="ARBA" id="ARBA00004823"/>
    </source>
</evidence>
<evidence type="ECO:0000259" key="12">
    <source>
        <dbReference type="Pfam" id="PF22640"/>
    </source>
</evidence>
<keyword evidence="7" id="KW-0342">GTP-binding</keyword>
<dbReference type="PANTHER" id="PTHR46390:SF1">
    <property type="entry name" value="MANNOSE-1-PHOSPHATE GUANYLYLTRANSFERASE"/>
    <property type="match status" value="1"/>
</dbReference>
<dbReference type="EC" id="2.7.7.13" evidence="3"/>
<dbReference type="SUPFAM" id="SSF53448">
    <property type="entry name" value="Nucleotide-diphospho-sugar transferases"/>
    <property type="match status" value="1"/>
</dbReference>
<comment type="catalytic activity">
    <reaction evidence="8">
        <text>alpha-D-mannose 1-phosphate + GTP + H(+) = GDP-alpha-D-mannose + diphosphate</text>
        <dbReference type="Rhea" id="RHEA:15229"/>
        <dbReference type="ChEBI" id="CHEBI:15378"/>
        <dbReference type="ChEBI" id="CHEBI:33019"/>
        <dbReference type="ChEBI" id="CHEBI:37565"/>
        <dbReference type="ChEBI" id="CHEBI:57527"/>
        <dbReference type="ChEBI" id="CHEBI:58409"/>
        <dbReference type="EC" id="2.7.7.13"/>
    </reaction>
</comment>
<evidence type="ECO:0000259" key="11">
    <source>
        <dbReference type="Pfam" id="PF01050"/>
    </source>
</evidence>
<evidence type="ECO:0000259" key="10">
    <source>
        <dbReference type="Pfam" id="PF00483"/>
    </source>
</evidence>
<dbReference type="Pfam" id="PF00483">
    <property type="entry name" value="NTP_transferase"/>
    <property type="match status" value="1"/>
</dbReference>
<comment type="pathway">
    <text evidence="1">Nucleotide-sugar biosynthesis; GDP-alpha-D-mannose biosynthesis; GDP-alpha-D-mannose from alpha-D-mannose 1-phosphate (GTP route): step 1/1.</text>
</comment>
<dbReference type="GO" id="GO:0004475">
    <property type="term" value="F:mannose-1-phosphate guanylyltransferase (GTP) activity"/>
    <property type="evidence" value="ECO:0007669"/>
    <property type="project" value="UniProtKB-EC"/>
</dbReference>
<gene>
    <name evidence="13" type="ORF">REIFOR_01435</name>
</gene>
<keyword evidence="14" id="KW-1185">Reference proteome</keyword>
<evidence type="ECO:0000256" key="3">
    <source>
        <dbReference type="ARBA" id="ARBA00012387"/>
    </source>
</evidence>
<sequence length="474" mass="51911">MKLKELILIIPVLLAGGVGSRLWPLSRELYPKQCINLFDPLKSLIQQAAERAQAVGIDAAPIVVCNDEHRFLIAQQMADLNITADIVLEPEGKNTAPAIALAAFQALSRDAEAMLLVLPADHVIRDHQLFGSAVEQAVELAQAGKLVTFGVQPTYPETGYGYIQAVDKGVVSVVQAFKEKPDAATAQQYLDAGGYYWNSGMFVFGAQHYLDELKLLAPAIYAAVAEAFAGRQPDLDFVRIDAQAFAQSPADSIDYAMMEKTTQAMVVPYAGDWNDIGAWAALYDLNEKDADNNVLSGDVLTHEAQGNYIRAESRLVAVIGVDDLAIVETKDAIAVVPRHRAQDVKFIVNQLKALGRSEHEVHAKVYRPWGSYEGIDNGARHQVKNIRVKPGEKVSVQMHHHRAEHWIVVSGSANVTIGETTQLLTENQSVYIPVGVVHALENPGKIPLELIEVQTGSYLGEDDIVRFTDRYGRS</sequence>
<dbReference type="InterPro" id="IPR011051">
    <property type="entry name" value="RmlC_Cupin_sf"/>
</dbReference>
<evidence type="ECO:0000313" key="14">
    <source>
        <dbReference type="Proteomes" id="UP000229757"/>
    </source>
</evidence>